<reference evidence="1 2" key="1">
    <citation type="submission" date="2024-06" db="EMBL/GenBank/DDBJ databases">
        <authorList>
            <person name="Pan Q."/>
            <person name="Wen M."/>
            <person name="Jouanno E."/>
            <person name="Zahm M."/>
            <person name="Klopp C."/>
            <person name="Cabau C."/>
            <person name="Louis A."/>
            <person name="Berthelot C."/>
            <person name="Parey E."/>
            <person name="Roest Crollius H."/>
            <person name="Montfort J."/>
            <person name="Robinson-Rechavi M."/>
            <person name="Bouchez O."/>
            <person name="Lampietro C."/>
            <person name="Lopez Roques C."/>
            <person name="Donnadieu C."/>
            <person name="Postlethwait J."/>
            <person name="Bobe J."/>
            <person name="Verreycken H."/>
            <person name="Guiguen Y."/>
        </authorList>
    </citation>
    <scope>NUCLEOTIDE SEQUENCE [LARGE SCALE GENOMIC DNA]</scope>
    <source>
        <strain evidence="1">Up_M1</strain>
        <tissue evidence="1">Testis</tissue>
    </source>
</reference>
<name>A0ABD0W096_UMBPY</name>
<dbReference type="AlphaFoldDB" id="A0ABD0W096"/>
<comment type="caution">
    <text evidence="1">The sequence shown here is derived from an EMBL/GenBank/DDBJ whole genome shotgun (WGS) entry which is preliminary data.</text>
</comment>
<evidence type="ECO:0000313" key="1">
    <source>
        <dbReference type="EMBL" id="KAL0964099.1"/>
    </source>
</evidence>
<gene>
    <name evidence="1" type="ORF">UPYG_G00318540</name>
</gene>
<dbReference type="Proteomes" id="UP001557470">
    <property type="component" value="Unassembled WGS sequence"/>
</dbReference>
<accession>A0ABD0W096</accession>
<protein>
    <submittedName>
        <fullName evidence="1">Uncharacterized protein</fullName>
    </submittedName>
</protein>
<sequence length="101" mass="11115">MGCTPSKSSMTYTQERVCRDLDTCSTFVPNFKSSVSTPERPSPRVETNSGKQTFLSVPCRDNYGRSISQPSTPDAWSTAAPTSPLYLPHFSVQPSCKEMDS</sequence>
<organism evidence="1 2">
    <name type="scientific">Umbra pygmaea</name>
    <name type="common">Eastern mudminnow</name>
    <dbReference type="NCBI Taxonomy" id="75934"/>
    <lineage>
        <taxon>Eukaryota</taxon>
        <taxon>Metazoa</taxon>
        <taxon>Chordata</taxon>
        <taxon>Craniata</taxon>
        <taxon>Vertebrata</taxon>
        <taxon>Euteleostomi</taxon>
        <taxon>Actinopterygii</taxon>
        <taxon>Neopterygii</taxon>
        <taxon>Teleostei</taxon>
        <taxon>Protacanthopterygii</taxon>
        <taxon>Esociformes</taxon>
        <taxon>Umbridae</taxon>
        <taxon>Umbra</taxon>
    </lineage>
</organism>
<keyword evidence="2" id="KW-1185">Reference proteome</keyword>
<dbReference type="EMBL" id="JAGEUA010000010">
    <property type="protein sequence ID" value="KAL0964099.1"/>
    <property type="molecule type" value="Genomic_DNA"/>
</dbReference>
<proteinExistence type="predicted"/>
<evidence type="ECO:0000313" key="2">
    <source>
        <dbReference type="Proteomes" id="UP001557470"/>
    </source>
</evidence>